<protein>
    <submittedName>
        <fullName evidence="2">Cupin domain-containing protein</fullName>
    </submittedName>
</protein>
<dbReference type="InterPro" id="IPR014710">
    <property type="entry name" value="RmlC-like_jellyroll"/>
</dbReference>
<feature type="domain" description="Cupin type-2" evidence="1">
    <location>
        <begin position="35"/>
        <end position="103"/>
    </location>
</feature>
<comment type="caution">
    <text evidence="2">The sequence shown here is derived from an EMBL/GenBank/DDBJ whole genome shotgun (WGS) entry which is preliminary data.</text>
</comment>
<evidence type="ECO:0000259" key="1">
    <source>
        <dbReference type="Pfam" id="PF07883"/>
    </source>
</evidence>
<dbReference type="PANTHER" id="PTHR36440">
    <property type="entry name" value="PUTATIVE (AFU_ORTHOLOGUE AFUA_8G07350)-RELATED"/>
    <property type="match status" value="1"/>
</dbReference>
<dbReference type="AlphaFoldDB" id="A0A923N3G1"/>
<dbReference type="Gene3D" id="2.60.120.10">
    <property type="entry name" value="Jelly Rolls"/>
    <property type="match status" value="1"/>
</dbReference>
<dbReference type="InterPro" id="IPR013096">
    <property type="entry name" value="Cupin_2"/>
</dbReference>
<dbReference type="RefSeq" id="WP_187065538.1">
    <property type="nucleotide sequence ID" value="NZ_JACRVF010000001.1"/>
</dbReference>
<dbReference type="InterPro" id="IPR053146">
    <property type="entry name" value="QDO-like"/>
</dbReference>
<keyword evidence="3" id="KW-1185">Reference proteome</keyword>
<name>A0A923N3G1_9BACT</name>
<gene>
    <name evidence="2" type="ORF">H8S84_01650</name>
</gene>
<reference evidence="2" key="1">
    <citation type="submission" date="2020-08" db="EMBL/GenBank/DDBJ databases">
        <title>Pontibacter sp. SD6 16S ribosomal RNA gene Genome sequencing and assembly.</title>
        <authorList>
            <person name="Kang M."/>
        </authorList>
    </citation>
    <scope>NUCLEOTIDE SEQUENCE</scope>
    <source>
        <strain evidence="2">SD6</strain>
    </source>
</reference>
<dbReference type="SUPFAM" id="SSF51182">
    <property type="entry name" value="RmlC-like cupins"/>
    <property type="match status" value="1"/>
</dbReference>
<dbReference type="Pfam" id="PF07883">
    <property type="entry name" value="Cupin_2"/>
    <property type="match status" value="1"/>
</dbReference>
<dbReference type="EMBL" id="JACRVF010000001">
    <property type="protein sequence ID" value="MBC5991536.1"/>
    <property type="molecule type" value="Genomic_DNA"/>
</dbReference>
<dbReference type="PANTHER" id="PTHR36440:SF1">
    <property type="entry name" value="PUTATIVE (AFU_ORTHOLOGUE AFUA_8G07350)-RELATED"/>
    <property type="match status" value="1"/>
</dbReference>
<proteinExistence type="predicted"/>
<evidence type="ECO:0000313" key="3">
    <source>
        <dbReference type="Proteomes" id="UP000603640"/>
    </source>
</evidence>
<dbReference type="Proteomes" id="UP000603640">
    <property type="component" value="Unassembled WGS sequence"/>
</dbReference>
<organism evidence="2 3">
    <name type="scientific">Pontibacter cellulosilyticus</name>
    <dbReference type="NCBI Taxonomy" id="1720253"/>
    <lineage>
        <taxon>Bacteria</taxon>
        <taxon>Pseudomonadati</taxon>
        <taxon>Bacteroidota</taxon>
        <taxon>Cytophagia</taxon>
        <taxon>Cytophagales</taxon>
        <taxon>Hymenobacteraceae</taxon>
        <taxon>Pontibacter</taxon>
    </lineage>
</organism>
<dbReference type="InterPro" id="IPR011051">
    <property type="entry name" value="RmlC_Cupin_sf"/>
</dbReference>
<accession>A0A923N3G1</accession>
<sequence>MNSLPKSIYNPLNKDRVTFLKTSAETNGEYILVQVELAPKGGNGLHYHTTYTEEFEVLEGTLSIELDKEVITLVPGERAVAPLHKQHRFFNQDVSRPCTFLVTIKPARQFEQMLRIAYGLVNDGLTNSKGIPKNLWHTAFLFYMGESYLPGIPFRLQSWLAALLAKEARRRAKHKELEKYYLPQRHQEIIAA</sequence>
<evidence type="ECO:0000313" key="2">
    <source>
        <dbReference type="EMBL" id="MBC5991536.1"/>
    </source>
</evidence>